<keyword evidence="3" id="KW-1185">Reference proteome</keyword>
<feature type="region of interest" description="Disordered" evidence="1">
    <location>
        <begin position="153"/>
        <end position="217"/>
    </location>
</feature>
<feature type="region of interest" description="Disordered" evidence="1">
    <location>
        <begin position="1"/>
        <end position="29"/>
    </location>
</feature>
<evidence type="ECO:0000256" key="1">
    <source>
        <dbReference type="SAM" id="MobiDB-lite"/>
    </source>
</evidence>
<feature type="compositionally biased region" description="Basic and acidic residues" evidence="1">
    <location>
        <begin position="188"/>
        <end position="201"/>
    </location>
</feature>
<feature type="compositionally biased region" description="Polar residues" evidence="1">
    <location>
        <begin position="164"/>
        <end position="186"/>
    </location>
</feature>
<accession>A0AAV7R8A4</accession>
<gene>
    <name evidence="2" type="ORF">NDU88_001539</name>
</gene>
<dbReference type="EMBL" id="JANPWB010000009">
    <property type="protein sequence ID" value="KAJ1148711.1"/>
    <property type="molecule type" value="Genomic_DNA"/>
</dbReference>
<organism evidence="2 3">
    <name type="scientific">Pleurodeles waltl</name>
    <name type="common">Iberian ribbed newt</name>
    <dbReference type="NCBI Taxonomy" id="8319"/>
    <lineage>
        <taxon>Eukaryota</taxon>
        <taxon>Metazoa</taxon>
        <taxon>Chordata</taxon>
        <taxon>Craniata</taxon>
        <taxon>Vertebrata</taxon>
        <taxon>Euteleostomi</taxon>
        <taxon>Amphibia</taxon>
        <taxon>Batrachia</taxon>
        <taxon>Caudata</taxon>
        <taxon>Salamandroidea</taxon>
        <taxon>Salamandridae</taxon>
        <taxon>Pleurodelinae</taxon>
        <taxon>Pleurodeles</taxon>
    </lineage>
</organism>
<sequence length="217" mass="24077">MGGPPLRLLPRPWPQSHKEPDGGKRLGLSPSGLLWGRGEHVSNPPASGRLAEESLQLQGRCGYWLVLPRGRGSDRNRWCPRGAPHRMRRPWGTCGSTVASIFTLSCLGAPGDACLRRARVIWAAAVIFLVQGNKENALTALESWDWLEDWRAGDKHTPRRKQSARTSDQQSRVAKAQSVPSTSDQNPTEDRRNQRDGHQEAETVLVDSELRHSGAKE</sequence>
<reference evidence="2" key="1">
    <citation type="journal article" date="2022" name="bioRxiv">
        <title>Sequencing and chromosome-scale assembly of the giantPleurodeles waltlgenome.</title>
        <authorList>
            <person name="Brown T."/>
            <person name="Elewa A."/>
            <person name="Iarovenko S."/>
            <person name="Subramanian E."/>
            <person name="Araus A.J."/>
            <person name="Petzold A."/>
            <person name="Susuki M."/>
            <person name="Suzuki K.-i.T."/>
            <person name="Hayashi T."/>
            <person name="Toyoda A."/>
            <person name="Oliveira C."/>
            <person name="Osipova E."/>
            <person name="Leigh N.D."/>
            <person name="Simon A."/>
            <person name="Yun M.H."/>
        </authorList>
    </citation>
    <scope>NUCLEOTIDE SEQUENCE</scope>
    <source>
        <strain evidence="2">20211129_DDA</strain>
        <tissue evidence="2">Liver</tissue>
    </source>
</reference>
<comment type="caution">
    <text evidence="2">The sequence shown here is derived from an EMBL/GenBank/DDBJ whole genome shotgun (WGS) entry which is preliminary data.</text>
</comment>
<protein>
    <submittedName>
        <fullName evidence="2">Uncharacterized protein</fullName>
    </submittedName>
</protein>
<proteinExistence type="predicted"/>
<evidence type="ECO:0000313" key="2">
    <source>
        <dbReference type="EMBL" id="KAJ1148711.1"/>
    </source>
</evidence>
<dbReference type="Proteomes" id="UP001066276">
    <property type="component" value="Chromosome 5"/>
</dbReference>
<evidence type="ECO:0000313" key="3">
    <source>
        <dbReference type="Proteomes" id="UP001066276"/>
    </source>
</evidence>
<feature type="compositionally biased region" description="Low complexity" evidence="1">
    <location>
        <begin position="1"/>
        <end position="10"/>
    </location>
</feature>
<name>A0AAV7R8A4_PLEWA</name>
<feature type="compositionally biased region" description="Basic and acidic residues" evidence="1">
    <location>
        <begin position="208"/>
        <end position="217"/>
    </location>
</feature>
<dbReference type="AlphaFoldDB" id="A0AAV7R8A4"/>